<proteinExistence type="predicted"/>
<dbReference type="AlphaFoldDB" id="A0A1R1AWD7"/>
<dbReference type="Proteomes" id="UP000187074">
    <property type="component" value="Unassembled WGS sequence"/>
</dbReference>
<dbReference type="EMBL" id="MRTF01000009">
    <property type="protein sequence ID" value="OME89730.1"/>
    <property type="molecule type" value="Genomic_DNA"/>
</dbReference>
<evidence type="ECO:0000313" key="2">
    <source>
        <dbReference type="Proteomes" id="UP000187074"/>
    </source>
</evidence>
<dbReference type="Gene3D" id="3.40.50.720">
    <property type="entry name" value="NAD(P)-binding Rossmann-like Domain"/>
    <property type="match status" value="1"/>
</dbReference>
<dbReference type="STRING" id="1401.BK123_25535"/>
<reference evidence="1 2" key="1">
    <citation type="submission" date="2016-11" db="EMBL/GenBank/DDBJ databases">
        <title>Paenibacillus species isolates.</title>
        <authorList>
            <person name="Beno S.M."/>
        </authorList>
    </citation>
    <scope>NUCLEOTIDE SEQUENCE [LARGE SCALE GENOMIC DNA]</scope>
    <source>
        <strain evidence="1 2">FSL F4-0100</strain>
    </source>
</reference>
<dbReference type="InterPro" id="IPR036291">
    <property type="entry name" value="NAD(P)-bd_dom_sf"/>
</dbReference>
<name>A0A1R1AWD7_PAELA</name>
<organism evidence="1 2">
    <name type="scientific">Paenibacillus lautus</name>
    <name type="common">Bacillus lautus</name>
    <dbReference type="NCBI Taxonomy" id="1401"/>
    <lineage>
        <taxon>Bacteria</taxon>
        <taxon>Bacillati</taxon>
        <taxon>Bacillota</taxon>
        <taxon>Bacilli</taxon>
        <taxon>Bacillales</taxon>
        <taxon>Paenibacillaceae</taxon>
        <taxon>Paenibacillus</taxon>
    </lineage>
</organism>
<evidence type="ECO:0000313" key="1">
    <source>
        <dbReference type="EMBL" id="OME89730.1"/>
    </source>
</evidence>
<comment type="caution">
    <text evidence="1">The sequence shown here is derived from an EMBL/GenBank/DDBJ whole genome shotgun (WGS) entry which is preliminary data.</text>
</comment>
<accession>A0A1R1AWD7</accession>
<gene>
    <name evidence="1" type="ORF">BK123_25535</name>
</gene>
<dbReference type="SUPFAM" id="SSF51735">
    <property type="entry name" value="NAD(P)-binding Rossmann-fold domains"/>
    <property type="match status" value="1"/>
</dbReference>
<sequence length="306" mass="33300">MILKIGMIGLDTSHVSIFSKMLHDKAHPYYVPGARVTAAFPGGSPDFELSISRVDGYTKELVAWGAEILDSPGDVAKQVDAVMLEAVDGRSHLSLFRAIAPHCQMVFIDKPFAVSSKDAIEIAELAEQFQATVMSSSSLRYAQGLQDELARGGVDDIIGVDCAGPLPLQPTQPGFFWYGIHAAEMLYRVLGPGCVSVHVAATELHEVLTAVWNDGRVGTIRGNRAGNERFGMTIHRTEASSFVDIMAHPKPYYASLLEQIMKMFTTGVSDVPLSETLEIIRFLEAANVSRETGETVRLDDNDRTGS</sequence>
<protein>
    <submittedName>
        <fullName evidence="1">Oxidoreductase</fullName>
    </submittedName>
</protein>
<dbReference type="OrthoDB" id="128220at2"/>
<dbReference type="RefSeq" id="WP_076325156.1">
    <property type="nucleotide sequence ID" value="NZ_MRTF01000009.1"/>
</dbReference>
<dbReference type="Gene3D" id="3.30.360.10">
    <property type="entry name" value="Dihydrodipicolinate Reductase, domain 2"/>
    <property type="match status" value="1"/>
</dbReference>